<comment type="similarity">
    <text evidence="9">Belongs to the bacterial CoaD family.</text>
</comment>
<evidence type="ECO:0000256" key="1">
    <source>
        <dbReference type="ARBA" id="ARBA00022490"/>
    </source>
</evidence>
<accession>A0A7X1NM34</accession>
<dbReference type="PANTHER" id="PTHR21342:SF1">
    <property type="entry name" value="PHOSPHOPANTETHEINE ADENYLYLTRANSFERASE"/>
    <property type="match status" value="1"/>
</dbReference>
<feature type="binding site" evidence="9">
    <location>
        <begin position="123"/>
        <end position="129"/>
    </location>
    <ligand>
        <name>ATP</name>
        <dbReference type="ChEBI" id="CHEBI:30616"/>
    </ligand>
</feature>
<keyword evidence="5 9" id="KW-0067">ATP-binding</keyword>
<feature type="region of interest" description="Disordered" evidence="10">
    <location>
        <begin position="156"/>
        <end position="181"/>
    </location>
</feature>
<dbReference type="InterPro" id="IPR014729">
    <property type="entry name" value="Rossmann-like_a/b/a_fold"/>
</dbReference>
<feature type="binding site" evidence="9">
    <location>
        <position position="74"/>
    </location>
    <ligand>
        <name>substrate</name>
    </ligand>
</feature>
<dbReference type="CDD" id="cd02163">
    <property type="entry name" value="PPAT"/>
    <property type="match status" value="1"/>
</dbReference>
<comment type="subunit">
    <text evidence="9">Homohexamer.</text>
</comment>
<evidence type="ECO:0000256" key="3">
    <source>
        <dbReference type="ARBA" id="ARBA00022695"/>
    </source>
</evidence>
<dbReference type="InterPro" id="IPR004821">
    <property type="entry name" value="Cyt_trans-like"/>
</dbReference>
<name>A0A7X1NM34_9MICC</name>
<evidence type="ECO:0000313" key="13">
    <source>
        <dbReference type="Proteomes" id="UP000326464"/>
    </source>
</evidence>
<dbReference type="EC" id="2.7.7.3" evidence="9"/>
<feature type="binding site" evidence="9">
    <location>
        <position position="17"/>
    </location>
    <ligand>
        <name>ATP</name>
        <dbReference type="ChEBI" id="CHEBI:30616"/>
    </ligand>
</feature>
<evidence type="ECO:0000256" key="5">
    <source>
        <dbReference type="ARBA" id="ARBA00022840"/>
    </source>
</evidence>
<comment type="cofactor">
    <cofactor evidence="9">
        <name>Mg(2+)</name>
        <dbReference type="ChEBI" id="CHEBI:18420"/>
    </cofactor>
</comment>
<feature type="domain" description="Cytidyltransferase-like" evidence="11">
    <location>
        <begin position="5"/>
        <end position="133"/>
    </location>
</feature>
<dbReference type="InterPro" id="IPR001980">
    <property type="entry name" value="PPAT"/>
</dbReference>
<proteinExistence type="inferred from homology"/>
<dbReference type="PRINTS" id="PR01020">
    <property type="entry name" value="LPSBIOSNTHSS"/>
</dbReference>
<keyword evidence="3 9" id="KW-0548">Nucleotidyltransferase</keyword>
<feature type="binding site" evidence="9">
    <location>
        <begin position="89"/>
        <end position="91"/>
    </location>
    <ligand>
        <name>ATP</name>
        <dbReference type="ChEBI" id="CHEBI:30616"/>
    </ligand>
</feature>
<protein>
    <recommendedName>
        <fullName evidence="9">Phosphopantetheine adenylyltransferase</fullName>
        <ecNumber evidence="9">2.7.7.3</ecNumber>
    </recommendedName>
    <alternativeName>
        <fullName evidence="9">Dephospho-CoA pyrophosphorylase</fullName>
    </alternativeName>
    <alternativeName>
        <fullName evidence="9">Pantetheine-phosphate adenylyltransferase</fullName>
        <shortName evidence="9">PPAT</shortName>
    </alternativeName>
</protein>
<dbReference type="PANTHER" id="PTHR21342">
    <property type="entry name" value="PHOSPHOPANTETHEINE ADENYLYLTRANSFERASE"/>
    <property type="match status" value="1"/>
</dbReference>
<dbReference type="HAMAP" id="MF_00151">
    <property type="entry name" value="PPAT_bact"/>
    <property type="match status" value="1"/>
</dbReference>
<dbReference type="SUPFAM" id="SSF52374">
    <property type="entry name" value="Nucleotidylyl transferase"/>
    <property type="match status" value="1"/>
</dbReference>
<keyword evidence="1 9" id="KW-0963">Cytoplasm</keyword>
<dbReference type="EMBL" id="VJXX01000001">
    <property type="protein sequence ID" value="MPY09304.1"/>
    <property type="molecule type" value="Genomic_DNA"/>
</dbReference>
<keyword evidence="2 9" id="KW-0808">Transferase</keyword>
<dbReference type="GO" id="GO:0005524">
    <property type="term" value="F:ATP binding"/>
    <property type="evidence" value="ECO:0007669"/>
    <property type="project" value="UniProtKB-KW"/>
</dbReference>
<dbReference type="Gene3D" id="3.40.50.620">
    <property type="entry name" value="HUPs"/>
    <property type="match status" value="1"/>
</dbReference>
<comment type="pathway">
    <text evidence="9">Cofactor biosynthesis; coenzyme A biosynthesis; CoA from (R)-pantothenate: step 4/5.</text>
</comment>
<keyword evidence="6 9" id="KW-0460">Magnesium</keyword>
<keyword evidence="4 9" id="KW-0547">Nucleotide-binding</keyword>
<organism evidence="12 13">
    <name type="scientific">Arthrobacter bussei</name>
    <dbReference type="NCBI Taxonomy" id="2594179"/>
    <lineage>
        <taxon>Bacteria</taxon>
        <taxon>Bacillati</taxon>
        <taxon>Actinomycetota</taxon>
        <taxon>Actinomycetes</taxon>
        <taxon>Micrococcales</taxon>
        <taxon>Micrococcaceae</taxon>
        <taxon>Arthrobacter</taxon>
    </lineage>
</organism>
<gene>
    <name evidence="9 12" type="primary">coaD</name>
    <name evidence="12" type="ORF">FNH21_00935</name>
</gene>
<feature type="binding site" evidence="9">
    <location>
        <begin position="9"/>
        <end position="10"/>
    </location>
    <ligand>
        <name>ATP</name>
        <dbReference type="ChEBI" id="CHEBI:30616"/>
    </ligand>
</feature>
<sequence>MNRAVCPGSFDPLHNGHIEVIGRAARLFDEVLVAVSTNYAKNYRFSGEERIAFCVDGLAHLPNIRVVPMGAGLLADFCRENGATALVKGLRSSLDFDYELPMATMNRHLAAVETVFLPTGTDFAHVSSTLLKEVAALGGDIRPFVPDAVLRRLNPSAGDGSADADVEEAATDVDGTAGGTP</sequence>
<keyword evidence="13" id="KW-1185">Reference proteome</keyword>
<dbReference type="Proteomes" id="UP000326464">
    <property type="component" value="Unassembled WGS sequence"/>
</dbReference>
<dbReference type="GO" id="GO:0004595">
    <property type="term" value="F:pantetheine-phosphate adenylyltransferase activity"/>
    <property type="evidence" value="ECO:0007669"/>
    <property type="project" value="UniProtKB-UniRule"/>
</dbReference>
<comment type="function">
    <text evidence="9">Reversibly transfers an adenylyl group from ATP to 4'-phosphopantetheine, yielding dephospho-CoA (dPCoA) and pyrophosphate.</text>
</comment>
<dbReference type="GO" id="GO:0015937">
    <property type="term" value="P:coenzyme A biosynthetic process"/>
    <property type="evidence" value="ECO:0007669"/>
    <property type="project" value="UniProtKB-UniRule"/>
</dbReference>
<comment type="subcellular location">
    <subcellularLocation>
        <location evidence="9">Cytoplasm</location>
    </subcellularLocation>
</comment>
<feature type="binding site" evidence="9">
    <location>
        <position position="41"/>
    </location>
    <ligand>
        <name>substrate</name>
    </ligand>
</feature>
<comment type="caution">
    <text evidence="12">The sequence shown here is derived from an EMBL/GenBank/DDBJ whole genome shotgun (WGS) entry which is preliminary data.</text>
</comment>
<comment type="catalytic activity">
    <reaction evidence="8 9">
        <text>(R)-4'-phosphopantetheine + ATP + H(+) = 3'-dephospho-CoA + diphosphate</text>
        <dbReference type="Rhea" id="RHEA:19801"/>
        <dbReference type="ChEBI" id="CHEBI:15378"/>
        <dbReference type="ChEBI" id="CHEBI:30616"/>
        <dbReference type="ChEBI" id="CHEBI:33019"/>
        <dbReference type="ChEBI" id="CHEBI:57328"/>
        <dbReference type="ChEBI" id="CHEBI:61723"/>
        <dbReference type="EC" id="2.7.7.3"/>
    </reaction>
</comment>
<dbReference type="UniPathway" id="UPA00241">
    <property type="reaction ID" value="UER00355"/>
</dbReference>
<reference evidence="13" key="1">
    <citation type="submission" date="2019-07" db="EMBL/GenBank/DDBJ databases">
        <title>Arthrobacter KR32 sp. nov., isolated from mountain cheese made of cows milk.</title>
        <authorList>
            <person name="Flegler A."/>
        </authorList>
    </citation>
    <scope>NUCLEOTIDE SEQUENCE [LARGE SCALE GENOMIC DNA]</scope>
    <source>
        <strain evidence="13">KR32</strain>
    </source>
</reference>
<evidence type="ECO:0000256" key="6">
    <source>
        <dbReference type="ARBA" id="ARBA00022842"/>
    </source>
</evidence>
<feature type="binding site" evidence="9">
    <location>
        <position position="9"/>
    </location>
    <ligand>
        <name>substrate</name>
    </ligand>
</feature>
<evidence type="ECO:0000256" key="2">
    <source>
        <dbReference type="ARBA" id="ARBA00022679"/>
    </source>
</evidence>
<dbReference type="OrthoDB" id="9806661at2"/>
<feature type="binding site" evidence="9">
    <location>
        <position position="99"/>
    </location>
    <ligand>
        <name>ATP</name>
        <dbReference type="ChEBI" id="CHEBI:30616"/>
    </ligand>
</feature>
<dbReference type="AlphaFoldDB" id="A0A7X1NM34"/>
<dbReference type="Pfam" id="PF01467">
    <property type="entry name" value="CTP_transf_like"/>
    <property type="match status" value="1"/>
</dbReference>
<evidence type="ECO:0000259" key="11">
    <source>
        <dbReference type="Pfam" id="PF01467"/>
    </source>
</evidence>
<feature type="binding site" evidence="9">
    <location>
        <position position="88"/>
    </location>
    <ligand>
        <name>substrate</name>
    </ligand>
</feature>
<evidence type="ECO:0000256" key="4">
    <source>
        <dbReference type="ARBA" id="ARBA00022741"/>
    </source>
</evidence>
<feature type="compositionally biased region" description="Acidic residues" evidence="10">
    <location>
        <begin position="162"/>
        <end position="171"/>
    </location>
</feature>
<dbReference type="NCBIfam" id="TIGR01510">
    <property type="entry name" value="coaD_prev_kdtB"/>
    <property type="match status" value="1"/>
</dbReference>
<dbReference type="GO" id="GO:0005737">
    <property type="term" value="C:cytoplasm"/>
    <property type="evidence" value="ECO:0007669"/>
    <property type="project" value="UniProtKB-SubCell"/>
</dbReference>
<evidence type="ECO:0000256" key="8">
    <source>
        <dbReference type="ARBA" id="ARBA00029346"/>
    </source>
</evidence>
<evidence type="ECO:0000256" key="7">
    <source>
        <dbReference type="ARBA" id="ARBA00022993"/>
    </source>
</evidence>
<dbReference type="NCBIfam" id="TIGR00125">
    <property type="entry name" value="cyt_tran_rel"/>
    <property type="match status" value="1"/>
</dbReference>
<evidence type="ECO:0000313" key="12">
    <source>
        <dbReference type="EMBL" id="MPY09304.1"/>
    </source>
</evidence>
<keyword evidence="7 9" id="KW-0173">Coenzyme A biosynthesis</keyword>
<evidence type="ECO:0000256" key="9">
    <source>
        <dbReference type="HAMAP-Rule" id="MF_00151"/>
    </source>
</evidence>
<dbReference type="RefSeq" id="WP_152811624.1">
    <property type="nucleotide sequence ID" value="NZ_VJXX01000001.1"/>
</dbReference>
<evidence type="ECO:0000256" key="10">
    <source>
        <dbReference type="SAM" id="MobiDB-lite"/>
    </source>
</evidence>
<feature type="site" description="Transition state stabilizer" evidence="9">
    <location>
        <position position="17"/>
    </location>
</feature>